<dbReference type="Proteomes" id="UP000199632">
    <property type="component" value="Unassembled WGS sequence"/>
</dbReference>
<dbReference type="STRING" id="137265.SAMN05421684_7875"/>
<dbReference type="Gene3D" id="3.90.1140.10">
    <property type="entry name" value="Cyclic phosphodiesterase"/>
    <property type="match status" value="1"/>
</dbReference>
<dbReference type="AlphaFoldDB" id="A0A1H3USB9"/>
<dbReference type="InterPro" id="IPR009097">
    <property type="entry name" value="Cyclic_Pdiesterase"/>
</dbReference>
<accession>A0A1H3USB9</accession>
<keyword evidence="1" id="KW-0436">Ligase</keyword>
<proteinExistence type="predicted"/>
<sequence>MTCVTTREEESLSARWEAYQRADRLTNHWYWRPGWRPARTFYTWHLTFKNQPDLHRLVAEIQSGLPTEALDLVPLSGLHLTVQGLGFADEVSGEDITHIVEAARDRCAQLPSFEINLGPVDPDAEGIGLLVRPWDKLTQLRTAIRDAIASVWSRVPEDVEFRPHITVAYSGANAPSGEIVASLRPLRRLRPVSLQVEAVELIELRRNDREYVWDTVDAIHLCGSLSR</sequence>
<organism evidence="1 2">
    <name type="scientific">Asanoa ishikariensis</name>
    <dbReference type="NCBI Taxonomy" id="137265"/>
    <lineage>
        <taxon>Bacteria</taxon>
        <taxon>Bacillati</taxon>
        <taxon>Actinomycetota</taxon>
        <taxon>Actinomycetes</taxon>
        <taxon>Micromonosporales</taxon>
        <taxon>Micromonosporaceae</taxon>
        <taxon>Asanoa</taxon>
    </lineage>
</organism>
<dbReference type="SUPFAM" id="SSF55144">
    <property type="entry name" value="LigT-like"/>
    <property type="match status" value="1"/>
</dbReference>
<gene>
    <name evidence="1" type="ORF">SAMN05421684_7875</name>
</gene>
<protein>
    <submittedName>
        <fullName evidence="1">2'-5' RNA ligase</fullName>
    </submittedName>
</protein>
<evidence type="ECO:0000313" key="2">
    <source>
        <dbReference type="Proteomes" id="UP000199632"/>
    </source>
</evidence>
<dbReference type="EMBL" id="FNQB01000005">
    <property type="protein sequence ID" value="SDZ64921.1"/>
    <property type="molecule type" value="Genomic_DNA"/>
</dbReference>
<reference evidence="2" key="1">
    <citation type="submission" date="2016-10" db="EMBL/GenBank/DDBJ databases">
        <authorList>
            <person name="Varghese N."/>
            <person name="Submissions S."/>
        </authorList>
    </citation>
    <scope>NUCLEOTIDE SEQUENCE [LARGE SCALE GENOMIC DNA]</scope>
    <source>
        <strain evidence="2">DSM 44718</strain>
    </source>
</reference>
<dbReference type="Pfam" id="PF13563">
    <property type="entry name" value="2_5_RNA_ligase2"/>
    <property type="match status" value="1"/>
</dbReference>
<name>A0A1H3USB9_9ACTN</name>
<evidence type="ECO:0000313" key="1">
    <source>
        <dbReference type="EMBL" id="SDZ64921.1"/>
    </source>
</evidence>
<dbReference type="GO" id="GO:0016874">
    <property type="term" value="F:ligase activity"/>
    <property type="evidence" value="ECO:0007669"/>
    <property type="project" value="UniProtKB-KW"/>
</dbReference>
<keyword evidence="2" id="KW-1185">Reference proteome</keyword>